<comment type="caution">
    <text evidence="2">The sequence shown here is derived from an EMBL/GenBank/DDBJ whole genome shotgun (WGS) entry which is preliminary data.</text>
</comment>
<dbReference type="RefSeq" id="WP_379564852.1">
    <property type="nucleotide sequence ID" value="NZ_JBHSQK010000010.1"/>
</dbReference>
<protein>
    <submittedName>
        <fullName evidence="2">Uncharacterized protein</fullName>
    </submittedName>
</protein>
<evidence type="ECO:0000313" key="2">
    <source>
        <dbReference type="EMBL" id="MFC5947790.1"/>
    </source>
</evidence>
<organism evidence="2 3">
    <name type="scientific">Pseudonocardia lutea</name>
    <dbReference type="NCBI Taxonomy" id="2172015"/>
    <lineage>
        <taxon>Bacteria</taxon>
        <taxon>Bacillati</taxon>
        <taxon>Actinomycetota</taxon>
        <taxon>Actinomycetes</taxon>
        <taxon>Pseudonocardiales</taxon>
        <taxon>Pseudonocardiaceae</taxon>
        <taxon>Pseudonocardia</taxon>
    </lineage>
</organism>
<proteinExistence type="predicted"/>
<sequence>MPEERFDRITRLAQALSGVPTATVSPIDENQQWFSPRPPSRSWTGPTSCAARPPSRVR</sequence>
<feature type="region of interest" description="Disordered" evidence="1">
    <location>
        <begin position="22"/>
        <end position="58"/>
    </location>
</feature>
<evidence type="ECO:0000313" key="3">
    <source>
        <dbReference type="Proteomes" id="UP001596119"/>
    </source>
</evidence>
<feature type="compositionally biased region" description="Polar residues" evidence="1">
    <location>
        <begin position="22"/>
        <end position="34"/>
    </location>
</feature>
<evidence type="ECO:0000256" key="1">
    <source>
        <dbReference type="SAM" id="MobiDB-lite"/>
    </source>
</evidence>
<dbReference type="Proteomes" id="UP001596119">
    <property type="component" value="Unassembled WGS sequence"/>
</dbReference>
<dbReference type="EMBL" id="JBHSQK010000010">
    <property type="protein sequence ID" value="MFC5947790.1"/>
    <property type="molecule type" value="Genomic_DNA"/>
</dbReference>
<gene>
    <name evidence="2" type="ORF">ACFQH9_05830</name>
</gene>
<accession>A0ABW1I3T7</accession>
<keyword evidence="3" id="KW-1185">Reference proteome</keyword>
<reference evidence="3" key="1">
    <citation type="journal article" date="2019" name="Int. J. Syst. Evol. Microbiol.">
        <title>The Global Catalogue of Microorganisms (GCM) 10K type strain sequencing project: providing services to taxonomists for standard genome sequencing and annotation.</title>
        <authorList>
            <consortium name="The Broad Institute Genomics Platform"/>
            <consortium name="The Broad Institute Genome Sequencing Center for Infectious Disease"/>
            <person name="Wu L."/>
            <person name="Ma J."/>
        </authorList>
    </citation>
    <scope>NUCLEOTIDE SEQUENCE [LARGE SCALE GENOMIC DNA]</scope>
    <source>
        <strain evidence="3">CGMCC 4.7397</strain>
    </source>
</reference>
<name>A0ABW1I3T7_9PSEU</name>